<dbReference type="RefSeq" id="WP_146653861.1">
    <property type="nucleotide sequence ID" value="NZ_CP012333.1"/>
</dbReference>
<reference evidence="1 2" key="1">
    <citation type="submission" date="2015-08" db="EMBL/GenBank/DDBJ databases">
        <authorList>
            <person name="Babu N.S."/>
            <person name="Beckwith C.J."/>
            <person name="Beseler K.G."/>
            <person name="Brison A."/>
            <person name="Carone J.V."/>
            <person name="Caskin T.P."/>
            <person name="Diamond M."/>
            <person name="Durham M.E."/>
            <person name="Foxe J.M."/>
            <person name="Go M."/>
            <person name="Henderson B.A."/>
            <person name="Jones I.B."/>
            <person name="McGettigan J.A."/>
            <person name="Micheletti S.J."/>
            <person name="Nasrallah M.E."/>
            <person name="Ortiz D."/>
            <person name="Piller C.R."/>
            <person name="Privatt S.R."/>
            <person name="Schneider S.L."/>
            <person name="Sharp S."/>
            <person name="Smith T.C."/>
            <person name="Stanton J.D."/>
            <person name="Ullery H.E."/>
            <person name="Wilson R.J."/>
            <person name="Serrano M.G."/>
            <person name="Buck G."/>
            <person name="Lee V."/>
            <person name="Wang Y."/>
            <person name="Carvalho R."/>
            <person name="Voegtly L."/>
            <person name="Shi R."/>
            <person name="Duckworth R."/>
            <person name="Johnson A."/>
            <person name="Loviza R."/>
            <person name="Walstead R."/>
            <person name="Shah Z."/>
            <person name="Kiflezghi M."/>
            <person name="Wade K."/>
            <person name="Ball S.L."/>
            <person name="Bradley K.W."/>
            <person name="Asai D.J."/>
            <person name="Bowman C.A."/>
            <person name="Russell D.A."/>
            <person name="Pope W.H."/>
            <person name="Jacobs-Sera D."/>
            <person name="Hendrix R.W."/>
            <person name="Hatfull G.F."/>
        </authorList>
    </citation>
    <scope>NUCLEOTIDE SEQUENCE [LARGE SCALE GENOMIC DNA]</scope>
    <source>
        <strain evidence="1 2">DSM 27648</strain>
    </source>
</reference>
<dbReference type="OrthoDB" id="5519690at2"/>
<dbReference type="EMBL" id="CP012333">
    <property type="protein sequence ID" value="AKV03031.1"/>
    <property type="molecule type" value="Genomic_DNA"/>
</dbReference>
<name>A0A0K1QB65_9BACT</name>
<gene>
    <name evidence="1" type="ORF">AKJ09_09694</name>
</gene>
<evidence type="ECO:0008006" key="3">
    <source>
        <dbReference type="Google" id="ProtNLM"/>
    </source>
</evidence>
<dbReference type="Proteomes" id="UP000064967">
    <property type="component" value="Chromosome"/>
</dbReference>
<sequence>MRTLLALAFVALTAACGGGSDEAADPPQLRQGSVQVMSSERVLVDITVSAPIKLGKNELAVDFPSRPNTELYGVSALMPAHGHGSPAPTIERTDEGFLVHDVVLYMSGRWELHFQIRVDGRDDEAVVVVDVP</sequence>
<evidence type="ECO:0000313" key="2">
    <source>
        <dbReference type="Proteomes" id="UP000064967"/>
    </source>
</evidence>
<dbReference type="AlphaFoldDB" id="A0A0K1QB65"/>
<proteinExistence type="predicted"/>
<dbReference type="KEGG" id="llu:AKJ09_09694"/>
<accession>A0A0K1QB65</accession>
<organism evidence="1 2">
    <name type="scientific">Labilithrix luteola</name>
    <dbReference type="NCBI Taxonomy" id="1391654"/>
    <lineage>
        <taxon>Bacteria</taxon>
        <taxon>Pseudomonadati</taxon>
        <taxon>Myxococcota</taxon>
        <taxon>Polyangia</taxon>
        <taxon>Polyangiales</taxon>
        <taxon>Labilitrichaceae</taxon>
        <taxon>Labilithrix</taxon>
    </lineage>
</organism>
<dbReference type="STRING" id="1391654.AKJ09_09694"/>
<keyword evidence="2" id="KW-1185">Reference proteome</keyword>
<evidence type="ECO:0000313" key="1">
    <source>
        <dbReference type="EMBL" id="AKV03031.1"/>
    </source>
</evidence>
<dbReference type="PROSITE" id="PS51257">
    <property type="entry name" value="PROKAR_LIPOPROTEIN"/>
    <property type="match status" value="1"/>
</dbReference>
<protein>
    <recommendedName>
        <fullName evidence="3">YtkA-like domain-containing protein</fullName>
    </recommendedName>
</protein>